<dbReference type="SUPFAM" id="SSF58104">
    <property type="entry name" value="Methyl-accepting chemotaxis protein (MCP) signaling domain"/>
    <property type="match status" value="1"/>
</dbReference>
<dbReference type="InterPro" id="IPR051310">
    <property type="entry name" value="MCP_chemotaxis"/>
</dbReference>
<sequence length="674" mass="74511">MEFLLRPGIKLMRQLRLFPKFCVVSLIFLLPITIITALLVRELNRTIDHIQLEQQGLKSLAQIQRVIDETHSYRAWHYLAQSGNAKAKEQAKQIRQSITSDVAALASSIQQTEHQDLLKAAQETLQAWPTLIAQDDKLKSSESYAAHSEFLKRLEGLLTQATEAGRLGLDQQAETNGLIAIQTRMLPEITASISDTVARGAPYIDTGLMQANDDVLINANLLLGQRDQSKLNTVFSQLVQQDPALQSLKASLEQTLATQGHFTERTKSEILNTLAQTNSVSFLENGLSSLQNWSTWYEQLSQLTQRRLSQRLGHAVVQRTAIFLGLFIMCSAASYLLVCFYCSFSAQVGNLRKMATAINHGDLRPLNLLPGRDELSILQHDFDGMRQTLIQLITRIRGSSESLNEAMHEIASGNLDLSRRTEQQSTTMSRTADSMTQLSREVENNTGHVMEASEQINQATEQVHQASSMMVELEKRISTIHHSSSQIHDIIGVIDAIAFQTNILALNAAVEAARAGDQGRGFAVVASEVRALAQRSAAAAKEIKNLITCSSQEVDAGHMQAQHSRATMKLVLDQIGSIAQHMHELAQASTTQNQEIQALRQNLTQIDSITQQNSALVEEAASASESLRGQVLHLVEAIAIFKTNDDQTSSTAISPRMLPRKQLRFSQAEDLKAS</sequence>
<keyword evidence="9" id="KW-1185">Reference proteome</keyword>
<dbReference type="PANTHER" id="PTHR43531">
    <property type="entry name" value="PROTEIN ICFG"/>
    <property type="match status" value="1"/>
</dbReference>
<dbReference type="PROSITE" id="PS50885">
    <property type="entry name" value="HAMP"/>
    <property type="match status" value="1"/>
</dbReference>
<keyword evidence="5" id="KW-0472">Membrane</keyword>
<dbReference type="Proteomes" id="UP001181355">
    <property type="component" value="Chromosome"/>
</dbReference>
<dbReference type="PROSITE" id="PS50111">
    <property type="entry name" value="CHEMOTAXIS_TRANSDUC_2"/>
    <property type="match status" value="1"/>
</dbReference>
<dbReference type="PANTHER" id="PTHR43531:SF11">
    <property type="entry name" value="METHYL-ACCEPTING CHEMOTAXIS PROTEIN 3"/>
    <property type="match status" value="1"/>
</dbReference>
<dbReference type="EMBL" id="CP133720">
    <property type="protein sequence ID" value="WMW81046.1"/>
    <property type="molecule type" value="Genomic_DNA"/>
</dbReference>
<feature type="transmembrane region" description="Helical" evidence="5">
    <location>
        <begin position="21"/>
        <end position="40"/>
    </location>
</feature>
<accession>A0ABY9RJD9</accession>
<dbReference type="PRINTS" id="PR00260">
    <property type="entry name" value="CHEMTRNSDUCR"/>
</dbReference>
<proteinExistence type="inferred from homology"/>
<evidence type="ECO:0000313" key="9">
    <source>
        <dbReference type="Proteomes" id="UP001181355"/>
    </source>
</evidence>
<keyword evidence="1" id="KW-0145">Chemotaxis</keyword>
<keyword evidence="3" id="KW-0807">Transducer</keyword>
<evidence type="ECO:0000256" key="5">
    <source>
        <dbReference type="SAM" id="Phobius"/>
    </source>
</evidence>
<gene>
    <name evidence="8" type="ORF">RF679_01895</name>
</gene>
<dbReference type="InterPro" id="IPR003660">
    <property type="entry name" value="HAMP_dom"/>
</dbReference>
<name>A0ABY9RJD9_9BURK</name>
<keyword evidence="5" id="KW-0812">Transmembrane</keyword>
<dbReference type="Pfam" id="PF00672">
    <property type="entry name" value="HAMP"/>
    <property type="match status" value="1"/>
</dbReference>
<keyword evidence="4" id="KW-0175">Coiled coil</keyword>
<dbReference type="Pfam" id="PF00015">
    <property type="entry name" value="MCPsignal"/>
    <property type="match status" value="1"/>
</dbReference>
<dbReference type="Gene3D" id="1.10.287.950">
    <property type="entry name" value="Methyl-accepting chemotaxis protein"/>
    <property type="match status" value="1"/>
</dbReference>
<feature type="domain" description="Methyl-accepting transducer" evidence="6">
    <location>
        <begin position="399"/>
        <end position="628"/>
    </location>
</feature>
<feature type="transmembrane region" description="Helical" evidence="5">
    <location>
        <begin position="321"/>
        <end position="344"/>
    </location>
</feature>
<evidence type="ECO:0000256" key="2">
    <source>
        <dbReference type="ARBA" id="ARBA00029447"/>
    </source>
</evidence>
<comment type="similarity">
    <text evidence="2">Belongs to the methyl-accepting chemotaxis (MCP) protein family.</text>
</comment>
<evidence type="ECO:0000259" key="7">
    <source>
        <dbReference type="PROSITE" id="PS50885"/>
    </source>
</evidence>
<dbReference type="InterPro" id="IPR004090">
    <property type="entry name" value="Chemotax_Me-accpt_rcpt"/>
</dbReference>
<protein>
    <submittedName>
        <fullName evidence="8">Methyl-accepting chemotaxis protein</fullName>
    </submittedName>
</protein>
<dbReference type="SMART" id="SM00283">
    <property type="entry name" value="MA"/>
    <property type="match status" value="1"/>
</dbReference>
<keyword evidence="5" id="KW-1133">Transmembrane helix</keyword>
<feature type="coiled-coil region" evidence="4">
    <location>
        <begin position="449"/>
        <end position="476"/>
    </location>
</feature>
<organism evidence="8 9">
    <name type="scientific">Undibacterium cyanobacteriorum</name>
    <dbReference type="NCBI Taxonomy" id="3073561"/>
    <lineage>
        <taxon>Bacteria</taxon>
        <taxon>Pseudomonadati</taxon>
        <taxon>Pseudomonadota</taxon>
        <taxon>Betaproteobacteria</taxon>
        <taxon>Burkholderiales</taxon>
        <taxon>Oxalobacteraceae</taxon>
        <taxon>Undibacterium</taxon>
    </lineage>
</organism>
<evidence type="ECO:0000313" key="8">
    <source>
        <dbReference type="EMBL" id="WMW81046.1"/>
    </source>
</evidence>
<feature type="domain" description="HAMP" evidence="7">
    <location>
        <begin position="342"/>
        <end position="394"/>
    </location>
</feature>
<dbReference type="InterPro" id="IPR004089">
    <property type="entry name" value="MCPsignal_dom"/>
</dbReference>
<evidence type="ECO:0000256" key="3">
    <source>
        <dbReference type="PROSITE-ProRule" id="PRU00284"/>
    </source>
</evidence>
<evidence type="ECO:0000259" key="6">
    <source>
        <dbReference type="PROSITE" id="PS50111"/>
    </source>
</evidence>
<reference evidence="8" key="1">
    <citation type="submission" date="2023-09" db="EMBL/GenBank/DDBJ databases">
        <title>Undibacterium sp. 20NA77.5 isolated from freshwater.</title>
        <authorList>
            <person name="Le V."/>
            <person name="Ko S.-R."/>
            <person name="Ahn C.-Y."/>
            <person name="Oh H.-M."/>
        </authorList>
    </citation>
    <scope>NUCLEOTIDE SEQUENCE</scope>
    <source>
        <strain evidence="8">20NA77.5</strain>
    </source>
</reference>
<evidence type="ECO:0000256" key="4">
    <source>
        <dbReference type="SAM" id="Coils"/>
    </source>
</evidence>
<dbReference type="RefSeq" id="WP_309482536.1">
    <property type="nucleotide sequence ID" value="NZ_CP133720.1"/>
</dbReference>
<evidence type="ECO:0000256" key="1">
    <source>
        <dbReference type="ARBA" id="ARBA00022500"/>
    </source>
</evidence>